<feature type="binding site" evidence="6">
    <location>
        <position position="156"/>
    </location>
    <ligand>
        <name>FMN</name>
        <dbReference type="ChEBI" id="CHEBI:58210"/>
    </ligand>
</feature>
<dbReference type="PANTHER" id="PTHR43374:SF1">
    <property type="entry name" value="FLAVIN PRENYLTRANSFERASE PAD1, MITOCHONDRIAL"/>
    <property type="match status" value="1"/>
</dbReference>
<dbReference type="EC" id="2.5.1.129" evidence="6"/>
<accession>A0A1E4TQN7</accession>
<keyword evidence="9" id="KW-1185">Reference proteome</keyword>
<feature type="binding site" evidence="6">
    <location>
        <position position="186"/>
    </location>
    <ligand>
        <name>dimethylallyl phosphate</name>
        <dbReference type="ChEBI" id="CHEBI:88052"/>
    </ligand>
</feature>
<dbReference type="Gene3D" id="3.40.50.1950">
    <property type="entry name" value="Flavin prenyltransferase-like"/>
    <property type="match status" value="1"/>
</dbReference>
<dbReference type="EMBL" id="KV454016">
    <property type="protein sequence ID" value="ODV94032.1"/>
    <property type="molecule type" value="Genomic_DNA"/>
</dbReference>
<evidence type="ECO:0000313" key="8">
    <source>
        <dbReference type="EMBL" id="ODV94032.1"/>
    </source>
</evidence>
<dbReference type="GO" id="GO:0016831">
    <property type="term" value="F:carboxy-lyase activity"/>
    <property type="evidence" value="ECO:0007669"/>
    <property type="project" value="EnsemblFungi"/>
</dbReference>
<name>A0A1E4TQN7_PACTA</name>
<dbReference type="NCBIfam" id="NF004685">
    <property type="entry name" value="PRK06029.1"/>
    <property type="match status" value="1"/>
</dbReference>
<evidence type="ECO:0000256" key="1">
    <source>
        <dbReference type="ARBA" id="ARBA00022602"/>
    </source>
</evidence>
<keyword evidence="6" id="KW-0496">Mitochondrion</keyword>
<feature type="domain" description="Flavoprotein" evidence="7">
    <location>
        <begin position="36"/>
        <end position="207"/>
    </location>
</feature>
<keyword evidence="1 6" id="KW-0637">Prenyltransferase</keyword>
<evidence type="ECO:0000256" key="4">
    <source>
        <dbReference type="ARBA" id="ARBA00022679"/>
    </source>
</evidence>
<gene>
    <name evidence="6" type="primary">PAD1</name>
    <name evidence="8" type="ORF">PACTADRAFT_50927</name>
</gene>
<reference evidence="9" key="1">
    <citation type="submission" date="2016-05" db="EMBL/GenBank/DDBJ databases">
        <title>Comparative genomics of biotechnologically important yeasts.</title>
        <authorList>
            <consortium name="DOE Joint Genome Institute"/>
            <person name="Riley R."/>
            <person name="Haridas S."/>
            <person name="Wolfe K.H."/>
            <person name="Lopes M.R."/>
            <person name="Hittinger C.T."/>
            <person name="Goker M."/>
            <person name="Salamov A."/>
            <person name="Wisecaver J."/>
            <person name="Long T.M."/>
            <person name="Aerts A.L."/>
            <person name="Barry K."/>
            <person name="Choi C."/>
            <person name="Clum A."/>
            <person name="Coughlan A.Y."/>
            <person name="Deshpande S."/>
            <person name="Douglass A.P."/>
            <person name="Hanson S.J."/>
            <person name="Klenk H.-P."/>
            <person name="Labutti K."/>
            <person name="Lapidus A."/>
            <person name="Lindquist E."/>
            <person name="Lipzen A."/>
            <person name="Meier-Kolthoff J.P."/>
            <person name="Ohm R.A."/>
            <person name="Otillar R.P."/>
            <person name="Pangilinan J."/>
            <person name="Peng Y."/>
            <person name="Rokas A."/>
            <person name="Rosa C.A."/>
            <person name="Scheuner C."/>
            <person name="Sibirny A.A."/>
            <person name="Slot J.C."/>
            <person name="Stielow J.B."/>
            <person name="Sun H."/>
            <person name="Kurtzman C.P."/>
            <person name="Blackwell M."/>
            <person name="Grigoriev I.V."/>
            <person name="Jeffries T.W."/>
        </authorList>
    </citation>
    <scope>NUCLEOTIDE SEQUENCE [LARGE SCALE GENOMIC DNA]</scope>
    <source>
        <strain evidence="9">NRRL Y-2460</strain>
    </source>
</reference>
<protein>
    <recommendedName>
        <fullName evidence="6">Flavin prenyltransferase PAD1, mitochondrial</fullName>
        <ecNumber evidence="6">2.5.1.129</ecNumber>
    </recommendedName>
</protein>
<proteinExistence type="inferred from homology"/>
<evidence type="ECO:0000259" key="7">
    <source>
        <dbReference type="Pfam" id="PF02441"/>
    </source>
</evidence>
<comment type="subunit">
    <text evidence="6">Oligomer.</text>
</comment>
<dbReference type="InterPro" id="IPR004507">
    <property type="entry name" value="UbiX-like"/>
</dbReference>
<dbReference type="FunFam" id="3.40.50.1950:FF:000001">
    <property type="entry name" value="Flavin prenyltransferase UbiX"/>
    <property type="match status" value="1"/>
</dbReference>
<sequence length="223" mass="24972">MLLYAKNCNGLFAKGMPFFLLQKRMLSSLQESTRRKRIIVAMTGASGSIYGIRILETLKKMGIESHLIMSKWAVATIKYETDYRIEDIVAMADYFHGNQEMSATISSGSFVTDGMIIAPCSAKSLAAIRTGLCSDLISRAADVIIKENRKLVLMVRETPLSPIHLDNMTYLSRIGVTVFPPVPAFYVRPNSIDDLVEHTVGRVLDQFNLDTAKFERWKGSLKK</sequence>
<dbReference type="NCBIfam" id="TIGR00421">
    <property type="entry name" value="ubiX_pad"/>
    <property type="match status" value="1"/>
</dbReference>
<dbReference type="GO" id="GO:0005739">
    <property type="term" value="C:mitochondrion"/>
    <property type="evidence" value="ECO:0007669"/>
    <property type="project" value="UniProtKB-SubCell"/>
</dbReference>
<dbReference type="InterPro" id="IPR036551">
    <property type="entry name" value="Flavin_trans-like"/>
</dbReference>
<keyword evidence="2 6" id="KW-0285">Flavoprotein</keyword>
<dbReference type="PANTHER" id="PTHR43374">
    <property type="entry name" value="FLAVIN PRENYLTRANSFERASE"/>
    <property type="match status" value="1"/>
</dbReference>
<comment type="subcellular location">
    <subcellularLocation>
        <location evidence="6">Mitochondrion</location>
    </subcellularLocation>
</comment>
<organism evidence="8 9">
    <name type="scientific">Pachysolen tannophilus NRRL Y-2460</name>
    <dbReference type="NCBI Taxonomy" id="669874"/>
    <lineage>
        <taxon>Eukaryota</taxon>
        <taxon>Fungi</taxon>
        <taxon>Dikarya</taxon>
        <taxon>Ascomycota</taxon>
        <taxon>Saccharomycotina</taxon>
        <taxon>Pichiomycetes</taxon>
        <taxon>Pachysolenaceae</taxon>
        <taxon>Pachysolen</taxon>
    </lineage>
</organism>
<feature type="binding site" evidence="6">
    <location>
        <begin position="121"/>
        <end position="124"/>
    </location>
    <ligand>
        <name>FMN</name>
        <dbReference type="ChEBI" id="CHEBI:58210"/>
    </ligand>
</feature>
<dbReference type="HAMAP" id="MF_01984">
    <property type="entry name" value="ubiX_pad"/>
    <property type="match status" value="1"/>
</dbReference>
<comment type="function">
    <text evidence="6">Flavin prenyltransferase that catalyzes the synthesis of the prenylated FMN cofactor (prenyl-FMN) for the ferulic acid decarboxylase FDC1. The prenyltransferase is metal-independent and links a dimethylallyl moiety from dimethylallyl monophosphate (DMAP) to the flavin N5 and C6 atoms of FMN.</text>
</comment>
<dbReference type="STRING" id="669874.A0A1E4TQN7"/>
<comment type="similarity">
    <text evidence="5 6">Belongs to the UbiX/PAD1 family.</text>
</comment>
<dbReference type="GO" id="GO:0003729">
    <property type="term" value="F:mRNA binding"/>
    <property type="evidence" value="ECO:0007669"/>
    <property type="project" value="EnsemblFungi"/>
</dbReference>
<dbReference type="GO" id="GO:0046281">
    <property type="term" value="P:cinnamic acid catabolic process"/>
    <property type="evidence" value="ECO:0007669"/>
    <property type="project" value="EnsemblFungi"/>
</dbReference>
<evidence type="ECO:0000256" key="6">
    <source>
        <dbReference type="HAMAP-Rule" id="MF_03197"/>
    </source>
</evidence>
<dbReference type="InterPro" id="IPR003382">
    <property type="entry name" value="Flavoprotein"/>
</dbReference>
<dbReference type="AlphaFoldDB" id="A0A1E4TQN7"/>
<dbReference type="SUPFAM" id="SSF52507">
    <property type="entry name" value="Homo-oligomeric flavin-containing Cys decarboxylases, HFCD"/>
    <property type="match status" value="1"/>
</dbReference>
<dbReference type="Pfam" id="PF02441">
    <property type="entry name" value="Flavoprotein"/>
    <property type="match status" value="1"/>
</dbReference>
<feature type="binding site" evidence="6">
    <location>
        <begin position="44"/>
        <end position="46"/>
    </location>
    <ligand>
        <name>FMN</name>
        <dbReference type="ChEBI" id="CHEBI:58210"/>
    </ligand>
</feature>
<keyword evidence="3 6" id="KW-0288">FMN</keyword>
<feature type="binding site" evidence="6">
    <location>
        <position position="70"/>
    </location>
    <ligand>
        <name>FMN</name>
        <dbReference type="ChEBI" id="CHEBI:58210"/>
    </ligand>
</feature>
<evidence type="ECO:0000313" key="9">
    <source>
        <dbReference type="Proteomes" id="UP000094236"/>
    </source>
</evidence>
<dbReference type="GO" id="GO:0034599">
    <property type="term" value="P:cellular response to oxidative stress"/>
    <property type="evidence" value="ECO:0007669"/>
    <property type="project" value="EnsemblFungi"/>
</dbReference>
<comment type="catalytic activity">
    <reaction evidence="6">
        <text>dimethylallyl phosphate + FMNH2 = prenylated FMNH2 + phosphate</text>
        <dbReference type="Rhea" id="RHEA:37743"/>
        <dbReference type="ChEBI" id="CHEBI:43474"/>
        <dbReference type="ChEBI" id="CHEBI:57618"/>
        <dbReference type="ChEBI" id="CHEBI:87467"/>
        <dbReference type="ChEBI" id="CHEBI:88052"/>
        <dbReference type="EC" id="2.5.1.129"/>
    </reaction>
</comment>
<dbReference type="Proteomes" id="UP000094236">
    <property type="component" value="Unassembled WGS sequence"/>
</dbReference>
<dbReference type="OrthoDB" id="5126881at2759"/>
<evidence type="ECO:0000256" key="2">
    <source>
        <dbReference type="ARBA" id="ARBA00022630"/>
    </source>
</evidence>
<dbReference type="GO" id="GO:0106141">
    <property type="term" value="F:flavin prenyltransferase activity"/>
    <property type="evidence" value="ECO:0007669"/>
    <property type="project" value="UniProtKB-EC"/>
</dbReference>
<evidence type="ECO:0000256" key="5">
    <source>
        <dbReference type="ARBA" id="ARBA00060793"/>
    </source>
</evidence>
<feature type="binding site" evidence="6">
    <location>
        <position position="202"/>
    </location>
    <ligand>
        <name>dimethylallyl phosphate</name>
        <dbReference type="ChEBI" id="CHEBI:88052"/>
    </ligand>
</feature>
<keyword evidence="4 6" id="KW-0808">Transferase</keyword>
<evidence type="ECO:0000256" key="3">
    <source>
        <dbReference type="ARBA" id="ARBA00022643"/>
    </source>
</evidence>